<sequence>MARKTRAARSLTGKRILKNIKIQARSIPRLVFTKKFTGAQQKFLRTAPDSPKFVKRAKAAGFK</sequence>
<dbReference type="AlphaFoldDB" id="A0A0F9N9D6"/>
<gene>
    <name evidence="1" type="ORF">LCGC14_0978820</name>
</gene>
<accession>A0A0F9N9D6</accession>
<reference evidence="1" key="1">
    <citation type="journal article" date="2015" name="Nature">
        <title>Complex archaea that bridge the gap between prokaryotes and eukaryotes.</title>
        <authorList>
            <person name="Spang A."/>
            <person name="Saw J.H."/>
            <person name="Jorgensen S.L."/>
            <person name="Zaremba-Niedzwiedzka K."/>
            <person name="Martijn J."/>
            <person name="Lind A.E."/>
            <person name="van Eijk R."/>
            <person name="Schleper C."/>
            <person name="Guy L."/>
            <person name="Ettema T.J."/>
        </authorList>
    </citation>
    <scope>NUCLEOTIDE SEQUENCE</scope>
</reference>
<proteinExistence type="predicted"/>
<protein>
    <submittedName>
        <fullName evidence="1">Uncharacterized protein</fullName>
    </submittedName>
</protein>
<name>A0A0F9N9D6_9ZZZZ</name>
<evidence type="ECO:0000313" key="1">
    <source>
        <dbReference type="EMBL" id="KKN16145.1"/>
    </source>
</evidence>
<comment type="caution">
    <text evidence="1">The sequence shown here is derived from an EMBL/GenBank/DDBJ whole genome shotgun (WGS) entry which is preliminary data.</text>
</comment>
<organism evidence="1">
    <name type="scientific">marine sediment metagenome</name>
    <dbReference type="NCBI Taxonomy" id="412755"/>
    <lineage>
        <taxon>unclassified sequences</taxon>
        <taxon>metagenomes</taxon>
        <taxon>ecological metagenomes</taxon>
    </lineage>
</organism>
<dbReference type="EMBL" id="LAZR01003643">
    <property type="protein sequence ID" value="KKN16145.1"/>
    <property type="molecule type" value="Genomic_DNA"/>
</dbReference>